<proteinExistence type="predicted"/>
<reference evidence="3" key="1">
    <citation type="journal article" date="2019" name="Int. J. Syst. Evol. Microbiol.">
        <title>The Global Catalogue of Microorganisms (GCM) 10K type strain sequencing project: providing services to taxonomists for standard genome sequencing and annotation.</title>
        <authorList>
            <consortium name="The Broad Institute Genomics Platform"/>
            <consortium name="The Broad Institute Genome Sequencing Center for Infectious Disease"/>
            <person name="Wu L."/>
            <person name="Ma J."/>
        </authorList>
    </citation>
    <scope>NUCLEOTIDE SEQUENCE [LARGE SCALE GENOMIC DNA]</scope>
    <source>
        <strain evidence="3">JCM 13004</strain>
    </source>
</reference>
<feature type="region of interest" description="Disordered" evidence="1">
    <location>
        <begin position="1"/>
        <end position="65"/>
    </location>
</feature>
<evidence type="ECO:0000256" key="1">
    <source>
        <dbReference type="SAM" id="MobiDB-lite"/>
    </source>
</evidence>
<dbReference type="EMBL" id="BAAALF010000067">
    <property type="protein sequence ID" value="GAA1244355.1"/>
    <property type="molecule type" value="Genomic_DNA"/>
</dbReference>
<comment type="caution">
    <text evidence="2">The sequence shown here is derived from an EMBL/GenBank/DDBJ whole genome shotgun (WGS) entry which is preliminary data.</text>
</comment>
<organism evidence="2 3">
    <name type="scientific">Kitasatospora nipponensis</name>
    <dbReference type="NCBI Taxonomy" id="258049"/>
    <lineage>
        <taxon>Bacteria</taxon>
        <taxon>Bacillati</taxon>
        <taxon>Actinomycetota</taxon>
        <taxon>Actinomycetes</taxon>
        <taxon>Kitasatosporales</taxon>
        <taxon>Streptomycetaceae</taxon>
        <taxon>Kitasatospora</taxon>
    </lineage>
</organism>
<sequence length="141" mass="14364">MTVSEASGRKAAAGATWSPVGATVRGPSRRPSPQAQAAGPPGSSGSATLRTKAPATAPSVTRRESGAATFLAEAEITGMRMMRSFRALAVLTVGEVKATGSQAPPGLAGLALRAFIRTDVHPRRGLQVSSKIFPRGPRGSS</sequence>
<gene>
    <name evidence="2" type="ORF">GCM10009665_38930</name>
</gene>
<evidence type="ECO:0000313" key="3">
    <source>
        <dbReference type="Proteomes" id="UP001500037"/>
    </source>
</evidence>
<protein>
    <submittedName>
        <fullName evidence="2">Uncharacterized protein</fullName>
    </submittedName>
</protein>
<keyword evidence="3" id="KW-1185">Reference proteome</keyword>
<dbReference type="Proteomes" id="UP001500037">
    <property type="component" value="Unassembled WGS sequence"/>
</dbReference>
<name>A0ABP4GYX0_9ACTN</name>
<accession>A0ABP4GYX0</accession>
<evidence type="ECO:0000313" key="2">
    <source>
        <dbReference type="EMBL" id="GAA1244355.1"/>
    </source>
</evidence>
<feature type="compositionally biased region" description="Low complexity" evidence="1">
    <location>
        <begin position="31"/>
        <end position="47"/>
    </location>
</feature>